<evidence type="ECO:0000259" key="8">
    <source>
        <dbReference type="Pfam" id="PF00185"/>
    </source>
</evidence>
<feature type="domain" description="Aspartate/ornithine carbamoyltransferase Asp/Orn-binding" evidence="8">
    <location>
        <begin position="155"/>
        <end position="301"/>
    </location>
</feature>
<dbReference type="InterPro" id="IPR006130">
    <property type="entry name" value="Asp/Orn_carbamoylTrfase"/>
</dbReference>
<name>A0A0K2SFV3_LIMPI</name>
<feature type="binding site" evidence="7">
    <location>
        <position position="86"/>
    </location>
    <ligand>
        <name>L-aspartate</name>
        <dbReference type="ChEBI" id="CHEBI:29991"/>
    </ligand>
</feature>
<dbReference type="PANTHER" id="PTHR45753">
    <property type="entry name" value="ORNITHINE CARBAMOYLTRANSFERASE, MITOCHONDRIAL"/>
    <property type="match status" value="1"/>
</dbReference>
<dbReference type="PRINTS" id="PR00101">
    <property type="entry name" value="ATCASE"/>
</dbReference>
<dbReference type="PANTHER" id="PTHR45753:SF6">
    <property type="entry name" value="ASPARTATE CARBAMOYLTRANSFERASE"/>
    <property type="match status" value="1"/>
</dbReference>
<dbReference type="EC" id="2.1.3.2" evidence="7"/>
<dbReference type="GO" id="GO:0006207">
    <property type="term" value="P:'de novo' pyrimidine nucleobase biosynthetic process"/>
    <property type="evidence" value="ECO:0007669"/>
    <property type="project" value="InterPro"/>
</dbReference>
<feature type="binding site" evidence="7">
    <location>
        <position position="264"/>
    </location>
    <ligand>
        <name>carbamoyl phosphate</name>
        <dbReference type="ChEBI" id="CHEBI:58228"/>
    </ligand>
</feature>
<dbReference type="GO" id="GO:0005829">
    <property type="term" value="C:cytosol"/>
    <property type="evidence" value="ECO:0007669"/>
    <property type="project" value="TreeGrafter"/>
</dbReference>
<dbReference type="PRINTS" id="PR00100">
    <property type="entry name" value="AOTCASE"/>
</dbReference>
<dbReference type="AlphaFoldDB" id="A0A0K2SFV3"/>
<sequence length="313" mass="34083">MHPDRKDLLGLEPLAPEEIQEILDRARPFLPALQRPTTLPQPLRGRLAVNLFYEPSTRTRNSFELAARRLGAEVINMGAAGSSVQKGESLIDTGRTLDAMGADFIVIRHASSLAPELMARSVAAGVVNAGDGAHEHPTQALLDLLTLQEAFGSVKGLNVVIVGDILHSRVARSDLWGLTKLGARVTLVGPPTLLPAAFEALGARTAHRLDPLLPHADVLYMLRIQRERQQGGLFPSLEEYRELYALDGRRLQMLPRNARILHPGPANLGVEITEEVVGDPRALIHDQVRSGVAVRMAVLEMLAERRGVRAISA</sequence>
<organism evidence="10 11">
    <name type="scientific">Limnochorda pilosa</name>
    <dbReference type="NCBI Taxonomy" id="1555112"/>
    <lineage>
        <taxon>Bacteria</taxon>
        <taxon>Bacillati</taxon>
        <taxon>Bacillota</taxon>
        <taxon>Limnochordia</taxon>
        <taxon>Limnochordales</taxon>
        <taxon>Limnochordaceae</taxon>
        <taxon>Limnochorda</taxon>
    </lineage>
</organism>
<dbReference type="KEGG" id="lpil:LIP_0113"/>
<dbReference type="STRING" id="1555112.LIP_0113"/>
<feature type="binding site" evidence="7">
    <location>
        <position position="169"/>
    </location>
    <ligand>
        <name>L-aspartate</name>
        <dbReference type="ChEBI" id="CHEBI:29991"/>
    </ligand>
</feature>
<keyword evidence="11" id="KW-1185">Reference proteome</keyword>
<keyword evidence="4 7" id="KW-0665">Pyrimidine biosynthesis</keyword>
<evidence type="ECO:0000259" key="9">
    <source>
        <dbReference type="Pfam" id="PF02729"/>
    </source>
</evidence>
<evidence type="ECO:0000256" key="5">
    <source>
        <dbReference type="ARBA" id="ARBA00043884"/>
    </source>
</evidence>
<feature type="binding site" evidence="7">
    <location>
        <position position="265"/>
    </location>
    <ligand>
        <name>carbamoyl phosphate</name>
        <dbReference type="ChEBI" id="CHEBI:58228"/>
    </ligand>
</feature>
<evidence type="ECO:0000313" key="10">
    <source>
        <dbReference type="EMBL" id="BAS25970.1"/>
    </source>
</evidence>
<dbReference type="GO" id="GO:0004070">
    <property type="term" value="F:aspartate carbamoyltransferase activity"/>
    <property type="evidence" value="ECO:0007669"/>
    <property type="project" value="UniProtKB-UniRule"/>
</dbReference>
<reference evidence="11" key="1">
    <citation type="submission" date="2015-07" db="EMBL/GenBank/DDBJ databases">
        <title>Complete genome sequence and phylogenetic analysis of Limnochorda pilosa.</title>
        <authorList>
            <person name="Watanabe M."/>
            <person name="Kojima H."/>
            <person name="Fukui M."/>
        </authorList>
    </citation>
    <scope>NUCLEOTIDE SEQUENCE [LARGE SCALE GENOMIC DNA]</scope>
    <source>
        <strain evidence="11">HC45</strain>
    </source>
</reference>
<comment type="catalytic activity">
    <reaction evidence="6 7">
        <text>carbamoyl phosphate + L-aspartate = N-carbamoyl-L-aspartate + phosphate + H(+)</text>
        <dbReference type="Rhea" id="RHEA:20013"/>
        <dbReference type="ChEBI" id="CHEBI:15378"/>
        <dbReference type="ChEBI" id="CHEBI:29991"/>
        <dbReference type="ChEBI" id="CHEBI:32814"/>
        <dbReference type="ChEBI" id="CHEBI:43474"/>
        <dbReference type="ChEBI" id="CHEBI:58228"/>
        <dbReference type="EC" id="2.1.3.2"/>
    </reaction>
</comment>
<feature type="binding site" evidence="7">
    <location>
        <position position="58"/>
    </location>
    <ligand>
        <name>carbamoyl phosphate</name>
        <dbReference type="ChEBI" id="CHEBI:58228"/>
    </ligand>
</feature>
<dbReference type="SUPFAM" id="SSF53671">
    <property type="entry name" value="Aspartate/ornithine carbamoyltransferase"/>
    <property type="match status" value="1"/>
</dbReference>
<dbReference type="EMBL" id="AP014924">
    <property type="protein sequence ID" value="BAS25970.1"/>
    <property type="molecule type" value="Genomic_DNA"/>
</dbReference>
<dbReference type="InterPro" id="IPR002082">
    <property type="entry name" value="Asp_carbamoyltransf"/>
</dbReference>
<feature type="binding site" evidence="7">
    <location>
        <position position="223"/>
    </location>
    <ligand>
        <name>L-aspartate</name>
        <dbReference type="ChEBI" id="CHEBI:29991"/>
    </ligand>
</feature>
<dbReference type="Gene3D" id="3.40.50.1370">
    <property type="entry name" value="Aspartate/ornithine carbamoyltransferase"/>
    <property type="match status" value="2"/>
</dbReference>
<dbReference type="GO" id="GO:0044205">
    <property type="term" value="P:'de novo' UMP biosynthetic process"/>
    <property type="evidence" value="ECO:0007669"/>
    <property type="project" value="UniProtKB-UniRule"/>
</dbReference>
<keyword evidence="3 7" id="KW-0808">Transferase</keyword>
<dbReference type="UniPathway" id="UPA00070">
    <property type="reaction ID" value="UER00116"/>
</dbReference>
<gene>
    <name evidence="7" type="primary">pyrB</name>
    <name evidence="10" type="ORF">LIP_0113</name>
</gene>
<dbReference type="Proteomes" id="UP000065807">
    <property type="component" value="Chromosome"/>
</dbReference>
<dbReference type="PATRIC" id="fig|1555112.3.peg.116"/>
<dbReference type="PROSITE" id="PS00097">
    <property type="entry name" value="CARBAMOYLTRANSFERASE"/>
    <property type="match status" value="1"/>
</dbReference>
<dbReference type="InterPro" id="IPR006132">
    <property type="entry name" value="Asp/Orn_carbamoyltranf_P-bd"/>
</dbReference>
<comment type="function">
    <text evidence="5 7">Catalyzes the condensation of carbamoyl phosphate and aspartate to form carbamoyl aspartate and inorganic phosphate, the committed step in the de novo pyrimidine nucleotide biosynthesis pathway.</text>
</comment>
<feature type="binding site" evidence="7">
    <location>
        <position position="136"/>
    </location>
    <ligand>
        <name>carbamoyl phosphate</name>
        <dbReference type="ChEBI" id="CHEBI:58228"/>
    </ligand>
</feature>
<feature type="domain" description="Aspartate/ornithine carbamoyltransferase carbamoyl-P binding" evidence="9">
    <location>
        <begin position="6"/>
        <end position="149"/>
    </location>
</feature>
<dbReference type="Pfam" id="PF00185">
    <property type="entry name" value="OTCace"/>
    <property type="match status" value="1"/>
</dbReference>
<feature type="binding site" evidence="7">
    <location>
        <position position="139"/>
    </location>
    <ligand>
        <name>carbamoyl phosphate</name>
        <dbReference type="ChEBI" id="CHEBI:58228"/>
    </ligand>
</feature>
<accession>A0A0K2SFV3</accession>
<evidence type="ECO:0000256" key="1">
    <source>
        <dbReference type="ARBA" id="ARBA00004852"/>
    </source>
</evidence>
<dbReference type="OrthoDB" id="9774690at2"/>
<dbReference type="InterPro" id="IPR006131">
    <property type="entry name" value="Asp_carbamoyltransf_Asp/Orn-bd"/>
</dbReference>
<dbReference type="InterPro" id="IPR036901">
    <property type="entry name" value="Asp/Orn_carbamoylTrfase_sf"/>
</dbReference>
<comment type="subunit">
    <text evidence="7">Heterododecamer (2C3:3R2) of six catalytic PyrB chains organized as two trimers (C3), and six regulatory PyrI chains organized as three dimers (R2).</text>
</comment>
<evidence type="ECO:0000256" key="3">
    <source>
        <dbReference type="ARBA" id="ARBA00022679"/>
    </source>
</evidence>
<proteinExistence type="inferred from homology"/>
<dbReference type="HAMAP" id="MF_00001">
    <property type="entry name" value="Asp_carb_tr"/>
    <property type="match status" value="1"/>
</dbReference>
<reference evidence="11" key="2">
    <citation type="journal article" date="2016" name="Int. J. Syst. Evol. Microbiol.">
        <title>Complete genome sequence and cell structure of Limnochorda pilosa, a Gram-negative spore-former within the phylum Firmicutes.</title>
        <authorList>
            <person name="Watanabe M."/>
            <person name="Kojima H."/>
            <person name="Fukui M."/>
        </authorList>
    </citation>
    <scope>NUCLEOTIDE SEQUENCE [LARGE SCALE GENOMIC DNA]</scope>
    <source>
        <strain evidence="11">HC45</strain>
    </source>
</reference>
<feature type="binding site" evidence="7">
    <location>
        <position position="108"/>
    </location>
    <ligand>
        <name>carbamoyl phosphate</name>
        <dbReference type="ChEBI" id="CHEBI:58228"/>
    </ligand>
</feature>
<comment type="similarity">
    <text evidence="2 7">Belongs to the aspartate/ornithine carbamoyltransferase superfamily. ATCase family.</text>
</comment>
<feature type="binding site" evidence="7">
    <location>
        <position position="59"/>
    </location>
    <ligand>
        <name>carbamoyl phosphate</name>
        <dbReference type="ChEBI" id="CHEBI:58228"/>
    </ligand>
</feature>
<dbReference type="NCBIfam" id="NF002032">
    <property type="entry name" value="PRK00856.1"/>
    <property type="match status" value="1"/>
</dbReference>
<evidence type="ECO:0000256" key="2">
    <source>
        <dbReference type="ARBA" id="ARBA00008896"/>
    </source>
</evidence>
<dbReference type="Pfam" id="PF02729">
    <property type="entry name" value="OTCace_N"/>
    <property type="match status" value="1"/>
</dbReference>
<evidence type="ECO:0000256" key="7">
    <source>
        <dbReference type="HAMAP-Rule" id="MF_00001"/>
    </source>
</evidence>
<dbReference type="GO" id="GO:0016597">
    <property type="term" value="F:amino acid binding"/>
    <property type="evidence" value="ECO:0007669"/>
    <property type="project" value="InterPro"/>
</dbReference>
<protein>
    <recommendedName>
        <fullName evidence="7">Aspartate carbamoyltransferase</fullName>
        <ecNumber evidence="7">2.1.3.2</ecNumber>
    </recommendedName>
    <alternativeName>
        <fullName evidence="7">Aspartate transcarbamylase</fullName>
        <shortName evidence="7">ATCase</shortName>
    </alternativeName>
</protein>
<evidence type="ECO:0000313" key="11">
    <source>
        <dbReference type="Proteomes" id="UP000065807"/>
    </source>
</evidence>
<evidence type="ECO:0000256" key="4">
    <source>
        <dbReference type="ARBA" id="ARBA00022975"/>
    </source>
</evidence>
<dbReference type="NCBIfam" id="TIGR00670">
    <property type="entry name" value="asp_carb_tr"/>
    <property type="match status" value="1"/>
</dbReference>
<dbReference type="GO" id="GO:0006520">
    <property type="term" value="P:amino acid metabolic process"/>
    <property type="evidence" value="ECO:0007669"/>
    <property type="project" value="InterPro"/>
</dbReference>
<comment type="pathway">
    <text evidence="1 7">Pyrimidine metabolism; UMP biosynthesis via de novo pathway; (S)-dihydroorotate from bicarbonate: step 2/3.</text>
</comment>
<evidence type="ECO:0000256" key="6">
    <source>
        <dbReference type="ARBA" id="ARBA00048859"/>
    </source>
</evidence>